<feature type="chain" id="PRO_5038463612" description="Lipoprotein" evidence="1">
    <location>
        <begin position="28"/>
        <end position="223"/>
    </location>
</feature>
<dbReference type="PATRIC" id="fig|156976.3.peg.1944"/>
<feature type="signal peptide" evidence="1">
    <location>
        <begin position="1"/>
        <end position="27"/>
    </location>
</feature>
<keyword evidence="1" id="KW-0732">Signal</keyword>
<organism evidence="2 3">
    <name type="scientific">Corynebacterium riegelii</name>
    <dbReference type="NCBI Taxonomy" id="156976"/>
    <lineage>
        <taxon>Bacteria</taxon>
        <taxon>Bacillati</taxon>
        <taxon>Actinomycetota</taxon>
        <taxon>Actinomycetes</taxon>
        <taxon>Mycobacteriales</taxon>
        <taxon>Corynebacteriaceae</taxon>
        <taxon>Corynebacterium</taxon>
    </lineage>
</organism>
<accession>A0A0K1RDV2</accession>
<evidence type="ECO:0000256" key="1">
    <source>
        <dbReference type="SAM" id="SignalP"/>
    </source>
</evidence>
<keyword evidence="3" id="KW-1185">Reference proteome</keyword>
<evidence type="ECO:0008006" key="4">
    <source>
        <dbReference type="Google" id="ProtNLM"/>
    </source>
</evidence>
<proteinExistence type="predicted"/>
<gene>
    <name evidence="2" type="ORF">AK829_09675</name>
</gene>
<dbReference type="STRING" id="156976.AK829_09675"/>
<dbReference type="AlphaFoldDB" id="A0A0K1RDV2"/>
<dbReference type="EMBL" id="CP012342">
    <property type="protein sequence ID" value="AKV59361.1"/>
    <property type="molecule type" value="Genomic_DNA"/>
</dbReference>
<evidence type="ECO:0000313" key="2">
    <source>
        <dbReference type="EMBL" id="AKV59361.1"/>
    </source>
</evidence>
<evidence type="ECO:0000313" key="3">
    <source>
        <dbReference type="Proteomes" id="UP000060016"/>
    </source>
</evidence>
<dbReference type="KEGG" id="crie:AK829_09675"/>
<name>A0A0K1RDV2_9CORY</name>
<protein>
    <recommendedName>
        <fullName evidence="4">Lipoprotein</fullName>
    </recommendedName>
</protein>
<dbReference type="RefSeq" id="WP_052205649.1">
    <property type="nucleotide sequence ID" value="NZ_CP012342.1"/>
</dbReference>
<sequence>MIPSRTRNMLGATVVASALLLGAGCSAGGEGAVPYSQLFNGVTYKGEPIIPAPQEDMEEMLEAFLASEAEGYEEQLDPPECAELYSDQGHELDLENLSLDKTALGAVKLDNFSVRVYSENVYVNPEAKKTPQDDPELAEACQDFSVTSDQGTIHIHVDPIPFKGNTDRGYAHKQVTESDGMEYEGFYTAAWKNDAFVTLYHSAVDQESIDAGFETLNMVLDRL</sequence>
<reference evidence="2 3" key="1">
    <citation type="submission" date="2015-08" db="EMBL/GenBank/DDBJ databases">
        <authorList>
            <person name="Babu N.S."/>
            <person name="Beckwith C.J."/>
            <person name="Beseler K.G."/>
            <person name="Brison A."/>
            <person name="Carone J.V."/>
            <person name="Caskin T.P."/>
            <person name="Diamond M."/>
            <person name="Durham M.E."/>
            <person name="Foxe J.M."/>
            <person name="Go M."/>
            <person name="Henderson B.A."/>
            <person name="Jones I.B."/>
            <person name="McGettigan J.A."/>
            <person name="Micheletti S.J."/>
            <person name="Nasrallah M.E."/>
            <person name="Ortiz D."/>
            <person name="Piller C.R."/>
            <person name="Privatt S.R."/>
            <person name="Schneider S.L."/>
            <person name="Sharp S."/>
            <person name="Smith T.C."/>
            <person name="Stanton J.D."/>
            <person name="Ullery H.E."/>
            <person name="Wilson R.J."/>
            <person name="Serrano M.G."/>
            <person name="Buck G."/>
            <person name="Lee V."/>
            <person name="Wang Y."/>
            <person name="Carvalho R."/>
            <person name="Voegtly L."/>
            <person name="Shi R."/>
            <person name="Duckworth R."/>
            <person name="Johnson A."/>
            <person name="Loviza R."/>
            <person name="Walstead R."/>
            <person name="Shah Z."/>
            <person name="Kiflezghi M."/>
            <person name="Wade K."/>
            <person name="Ball S.L."/>
            <person name="Bradley K.W."/>
            <person name="Asai D.J."/>
            <person name="Bowman C.A."/>
            <person name="Russell D.A."/>
            <person name="Pope W.H."/>
            <person name="Jacobs-Sera D."/>
            <person name="Hendrix R.W."/>
            <person name="Hatfull G.F."/>
        </authorList>
    </citation>
    <scope>NUCLEOTIDE SEQUENCE [LARGE SCALE GENOMIC DNA]</scope>
    <source>
        <strain evidence="2 3">PUDD_83A45</strain>
    </source>
</reference>
<dbReference type="Proteomes" id="UP000060016">
    <property type="component" value="Chromosome"/>
</dbReference>
<dbReference type="PROSITE" id="PS51257">
    <property type="entry name" value="PROKAR_LIPOPROTEIN"/>
    <property type="match status" value="1"/>
</dbReference>